<organism evidence="5 6">
    <name type="scientific">Blastococcus colisei</name>
    <dbReference type="NCBI Taxonomy" id="1564162"/>
    <lineage>
        <taxon>Bacteria</taxon>
        <taxon>Bacillati</taxon>
        <taxon>Actinomycetota</taxon>
        <taxon>Actinomycetes</taxon>
        <taxon>Geodermatophilales</taxon>
        <taxon>Geodermatophilaceae</taxon>
        <taxon>Blastococcus</taxon>
    </lineage>
</organism>
<dbReference type="Gene3D" id="2.60.40.420">
    <property type="entry name" value="Cupredoxins - blue copper proteins"/>
    <property type="match status" value="1"/>
</dbReference>
<feature type="region of interest" description="Disordered" evidence="3">
    <location>
        <begin position="15"/>
        <end position="38"/>
    </location>
</feature>
<proteinExistence type="predicted"/>
<dbReference type="Pfam" id="PF00127">
    <property type="entry name" value="Copper-bind"/>
    <property type="match status" value="1"/>
</dbReference>
<dbReference type="InterPro" id="IPR008972">
    <property type="entry name" value="Cupredoxin"/>
</dbReference>
<keyword evidence="1" id="KW-0479">Metal-binding</keyword>
<feature type="domain" description="Blue (type 1) copper" evidence="4">
    <location>
        <begin position="50"/>
        <end position="136"/>
    </location>
</feature>
<reference evidence="5 6" key="1">
    <citation type="submission" date="2019-06" db="EMBL/GenBank/DDBJ databases">
        <title>Sequencing the genomes of 1000 actinobacteria strains.</title>
        <authorList>
            <person name="Klenk H.-P."/>
        </authorList>
    </citation>
    <scope>NUCLEOTIDE SEQUENCE [LARGE SCALE GENOMIC DNA]</scope>
    <source>
        <strain evidence="5 6">DSM 46837</strain>
    </source>
</reference>
<gene>
    <name evidence="5" type="ORF">FHU33_4460</name>
</gene>
<keyword evidence="2" id="KW-0186">Copper</keyword>
<evidence type="ECO:0000256" key="1">
    <source>
        <dbReference type="ARBA" id="ARBA00022723"/>
    </source>
</evidence>
<accession>A0A543P0Z4</accession>
<feature type="compositionally biased region" description="Low complexity" evidence="3">
    <location>
        <begin position="17"/>
        <end position="33"/>
    </location>
</feature>
<dbReference type="Proteomes" id="UP000319865">
    <property type="component" value="Unassembled WGS sequence"/>
</dbReference>
<protein>
    <submittedName>
        <fullName evidence="5">Plastocyanin</fullName>
    </submittedName>
</protein>
<evidence type="ECO:0000259" key="4">
    <source>
        <dbReference type="Pfam" id="PF00127"/>
    </source>
</evidence>
<name>A0A543P0Z4_9ACTN</name>
<dbReference type="InterPro" id="IPR000923">
    <property type="entry name" value="BlueCu_1"/>
</dbReference>
<evidence type="ECO:0000313" key="5">
    <source>
        <dbReference type="EMBL" id="TQN37794.1"/>
    </source>
</evidence>
<evidence type="ECO:0000256" key="3">
    <source>
        <dbReference type="SAM" id="MobiDB-lite"/>
    </source>
</evidence>
<dbReference type="GO" id="GO:0005507">
    <property type="term" value="F:copper ion binding"/>
    <property type="evidence" value="ECO:0007669"/>
    <property type="project" value="InterPro"/>
</dbReference>
<sequence>MVAAALVLLAGCGGEESPGSGSAAAPSTAPGVGEVTTAPDGVQEITLQTQDDYVFLPDSFTVDPGTVRLTVVNVAEEMTHNLEFDDGEGPEPIDAGISLLAPGEQKTIEFTVTVPGDHPFTCTFHTQLGQVGTMTVRGR</sequence>
<comment type="caution">
    <text evidence="5">The sequence shown here is derived from an EMBL/GenBank/DDBJ whole genome shotgun (WGS) entry which is preliminary data.</text>
</comment>
<dbReference type="AlphaFoldDB" id="A0A543P0Z4"/>
<evidence type="ECO:0000256" key="2">
    <source>
        <dbReference type="ARBA" id="ARBA00023008"/>
    </source>
</evidence>
<dbReference type="RefSeq" id="WP_246064113.1">
    <property type="nucleotide sequence ID" value="NZ_VFQE01000002.1"/>
</dbReference>
<keyword evidence="6" id="KW-1185">Reference proteome</keyword>
<dbReference type="SUPFAM" id="SSF49503">
    <property type="entry name" value="Cupredoxins"/>
    <property type="match status" value="1"/>
</dbReference>
<dbReference type="GO" id="GO:0009055">
    <property type="term" value="F:electron transfer activity"/>
    <property type="evidence" value="ECO:0007669"/>
    <property type="project" value="InterPro"/>
</dbReference>
<dbReference type="EMBL" id="VFQE01000002">
    <property type="protein sequence ID" value="TQN37794.1"/>
    <property type="molecule type" value="Genomic_DNA"/>
</dbReference>
<evidence type="ECO:0000313" key="6">
    <source>
        <dbReference type="Proteomes" id="UP000319865"/>
    </source>
</evidence>